<keyword evidence="4" id="KW-1185">Reference proteome</keyword>
<feature type="binding site" evidence="1">
    <location>
        <position position="190"/>
    </location>
    <ligand>
        <name>Zn(2+)</name>
        <dbReference type="ChEBI" id="CHEBI:29105"/>
        <note>catalytic</note>
    </ligand>
</feature>
<evidence type="ECO:0000313" key="3">
    <source>
        <dbReference type="EMBL" id="RNA12828.1"/>
    </source>
</evidence>
<dbReference type="PROSITE" id="PS50215">
    <property type="entry name" value="ADAM_MEPRO"/>
    <property type="match status" value="1"/>
</dbReference>
<keyword evidence="1" id="KW-0479">Metal-binding</keyword>
<organism evidence="3 4">
    <name type="scientific">Brachionus plicatilis</name>
    <name type="common">Marine rotifer</name>
    <name type="synonym">Brachionus muelleri</name>
    <dbReference type="NCBI Taxonomy" id="10195"/>
    <lineage>
        <taxon>Eukaryota</taxon>
        <taxon>Metazoa</taxon>
        <taxon>Spiralia</taxon>
        <taxon>Gnathifera</taxon>
        <taxon>Rotifera</taxon>
        <taxon>Eurotatoria</taxon>
        <taxon>Monogononta</taxon>
        <taxon>Pseudotrocha</taxon>
        <taxon>Ploima</taxon>
        <taxon>Brachionidae</taxon>
        <taxon>Brachionus</taxon>
    </lineage>
</organism>
<protein>
    <submittedName>
        <fullName evidence="3">Flocculation FLO11-like</fullName>
    </submittedName>
</protein>
<dbReference type="InterPro" id="IPR001590">
    <property type="entry name" value="Peptidase_M12B"/>
</dbReference>
<feature type="binding site" evidence="1">
    <location>
        <position position="186"/>
    </location>
    <ligand>
        <name>Zn(2+)</name>
        <dbReference type="ChEBI" id="CHEBI:29105"/>
        <note>catalytic</note>
    </ligand>
</feature>
<evidence type="ECO:0000313" key="4">
    <source>
        <dbReference type="Proteomes" id="UP000276133"/>
    </source>
</evidence>
<reference evidence="3 4" key="1">
    <citation type="journal article" date="2018" name="Sci. Rep.">
        <title>Genomic signatures of local adaptation to the degree of environmental predictability in rotifers.</title>
        <authorList>
            <person name="Franch-Gras L."/>
            <person name="Hahn C."/>
            <person name="Garcia-Roger E.M."/>
            <person name="Carmona M.J."/>
            <person name="Serra M."/>
            <person name="Gomez A."/>
        </authorList>
    </citation>
    <scope>NUCLEOTIDE SEQUENCE [LARGE SCALE GENOMIC DNA]</scope>
    <source>
        <strain evidence="3">HYR1</strain>
    </source>
</reference>
<dbReference type="SUPFAM" id="SSF55486">
    <property type="entry name" value="Metalloproteases ('zincins'), catalytic domain"/>
    <property type="match status" value="1"/>
</dbReference>
<feature type="binding site" evidence="1">
    <location>
        <position position="196"/>
    </location>
    <ligand>
        <name>Zn(2+)</name>
        <dbReference type="ChEBI" id="CHEBI:29105"/>
        <note>catalytic</note>
    </ligand>
</feature>
<keyword evidence="1" id="KW-0862">Zinc</keyword>
<dbReference type="GO" id="GO:0006508">
    <property type="term" value="P:proteolysis"/>
    <property type="evidence" value="ECO:0007669"/>
    <property type="project" value="InterPro"/>
</dbReference>
<dbReference type="GO" id="GO:0004222">
    <property type="term" value="F:metalloendopeptidase activity"/>
    <property type="evidence" value="ECO:0007669"/>
    <property type="project" value="InterPro"/>
</dbReference>
<dbReference type="InterPro" id="IPR024079">
    <property type="entry name" value="MetalloPept_cat_dom_sf"/>
</dbReference>
<dbReference type="AlphaFoldDB" id="A0A3M7QPE2"/>
<comment type="caution">
    <text evidence="3">The sequence shown here is derived from an EMBL/GenBank/DDBJ whole genome shotgun (WGS) entry which is preliminary data.</text>
</comment>
<dbReference type="OrthoDB" id="10178684at2759"/>
<evidence type="ECO:0000259" key="2">
    <source>
        <dbReference type="PROSITE" id="PS50215"/>
    </source>
</evidence>
<name>A0A3M7QPE2_BRAPC</name>
<sequence>MEVETLLVVDPTVYEDHKAFLQTTDDTAIFDHIRTYYAHTFNGSYVDDKYQRSLESDPDLRLRIRLIHVLIITKIYIENRVESTWTDVNIVGETGNEVFNGKEVILSRLTLNELQSFVDRQGLTFEFDHVIGVFNKDLWSDDRTALPSARSPVIGVAWLDSICSDVYKYSISEEIGGFWNLYVIAHEIGHNLGSRHDGSGYVCPASEQNIMAPFFENSVQGSCLINSATVPDYVKNANYELTGQIWSLDG</sequence>
<dbReference type="Pfam" id="PF13688">
    <property type="entry name" value="Reprolysin_5"/>
    <property type="match status" value="1"/>
</dbReference>
<feature type="domain" description="Peptidase M12B" evidence="2">
    <location>
        <begin position="153"/>
        <end position="228"/>
    </location>
</feature>
<comment type="caution">
    <text evidence="1">Lacks conserved residue(s) required for the propagation of feature annotation.</text>
</comment>
<proteinExistence type="predicted"/>
<dbReference type="Gene3D" id="3.40.390.10">
    <property type="entry name" value="Collagenase (Catalytic Domain)"/>
    <property type="match status" value="1"/>
</dbReference>
<dbReference type="Proteomes" id="UP000276133">
    <property type="component" value="Unassembled WGS sequence"/>
</dbReference>
<dbReference type="GO" id="GO:0046872">
    <property type="term" value="F:metal ion binding"/>
    <property type="evidence" value="ECO:0007669"/>
    <property type="project" value="UniProtKB-KW"/>
</dbReference>
<dbReference type="EMBL" id="REGN01005596">
    <property type="protein sequence ID" value="RNA12828.1"/>
    <property type="molecule type" value="Genomic_DNA"/>
</dbReference>
<evidence type="ECO:0000256" key="1">
    <source>
        <dbReference type="PROSITE-ProRule" id="PRU00276"/>
    </source>
</evidence>
<feature type="active site" evidence="1">
    <location>
        <position position="187"/>
    </location>
</feature>
<accession>A0A3M7QPE2</accession>
<gene>
    <name evidence="3" type="ORF">BpHYR1_051175</name>
</gene>